<evidence type="ECO:0000313" key="2">
    <source>
        <dbReference type="Proteomes" id="UP000805193"/>
    </source>
</evidence>
<gene>
    <name evidence="1" type="ORF">HPB47_008052</name>
</gene>
<organism evidence="1 2">
    <name type="scientific">Ixodes persulcatus</name>
    <name type="common">Taiga tick</name>
    <dbReference type="NCBI Taxonomy" id="34615"/>
    <lineage>
        <taxon>Eukaryota</taxon>
        <taxon>Metazoa</taxon>
        <taxon>Ecdysozoa</taxon>
        <taxon>Arthropoda</taxon>
        <taxon>Chelicerata</taxon>
        <taxon>Arachnida</taxon>
        <taxon>Acari</taxon>
        <taxon>Parasitiformes</taxon>
        <taxon>Ixodida</taxon>
        <taxon>Ixodoidea</taxon>
        <taxon>Ixodidae</taxon>
        <taxon>Ixodinae</taxon>
        <taxon>Ixodes</taxon>
    </lineage>
</organism>
<comment type="caution">
    <text evidence="1">The sequence shown here is derived from an EMBL/GenBank/DDBJ whole genome shotgun (WGS) entry which is preliminary data.</text>
</comment>
<reference evidence="1 2" key="1">
    <citation type="journal article" date="2020" name="Cell">
        <title>Large-Scale Comparative Analyses of Tick Genomes Elucidate Their Genetic Diversity and Vector Capacities.</title>
        <authorList>
            <consortium name="Tick Genome and Microbiome Consortium (TIGMIC)"/>
            <person name="Jia N."/>
            <person name="Wang J."/>
            <person name="Shi W."/>
            <person name="Du L."/>
            <person name="Sun Y."/>
            <person name="Zhan W."/>
            <person name="Jiang J.F."/>
            <person name="Wang Q."/>
            <person name="Zhang B."/>
            <person name="Ji P."/>
            <person name="Bell-Sakyi L."/>
            <person name="Cui X.M."/>
            <person name="Yuan T.T."/>
            <person name="Jiang B.G."/>
            <person name="Yang W.F."/>
            <person name="Lam T.T."/>
            <person name="Chang Q.C."/>
            <person name="Ding S.J."/>
            <person name="Wang X.J."/>
            <person name="Zhu J.G."/>
            <person name="Ruan X.D."/>
            <person name="Zhao L."/>
            <person name="Wei J.T."/>
            <person name="Ye R.Z."/>
            <person name="Que T.C."/>
            <person name="Du C.H."/>
            <person name="Zhou Y.H."/>
            <person name="Cheng J.X."/>
            <person name="Dai P.F."/>
            <person name="Guo W.B."/>
            <person name="Han X.H."/>
            <person name="Huang E.J."/>
            <person name="Li L.F."/>
            <person name="Wei W."/>
            <person name="Gao Y.C."/>
            <person name="Liu J.Z."/>
            <person name="Shao H.Z."/>
            <person name="Wang X."/>
            <person name="Wang C.C."/>
            <person name="Yang T.C."/>
            <person name="Huo Q.B."/>
            <person name="Li W."/>
            <person name="Chen H.Y."/>
            <person name="Chen S.E."/>
            <person name="Zhou L.G."/>
            <person name="Ni X.B."/>
            <person name="Tian J.H."/>
            <person name="Sheng Y."/>
            <person name="Liu T."/>
            <person name="Pan Y.S."/>
            <person name="Xia L.Y."/>
            <person name="Li J."/>
            <person name="Zhao F."/>
            <person name="Cao W.C."/>
        </authorList>
    </citation>
    <scope>NUCLEOTIDE SEQUENCE [LARGE SCALE GENOMIC DNA]</scope>
    <source>
        <strain evidence="1">Iper-2018</strain>
    </source>
</reference>
<accession>A0AC60P5S3</accession>
<protein>
    <submittedName>
        <fullName evidence="1">Uncharacterized protein</fullName>
    </submittedName>
</protein>
<proteinExistence type="predicted"/>
<keyword evidence="2" id="KW-1185">Reference proteome</keyword>
<sequence length="154" mass="16990">MSWPGRSVGHCSTDRAGGRFFIGESRALCGAFGGAAFLGRRSTFAAACLAECFPERGACRCAARESQRRRRARKDLAALASHGERYDSVPSNWFSLRCLRRGQVCPPPAFVRTSASFARCRRHPSRRRQADDGFGSLLALPALDTRYSLPIHLE</sequence>
<evidence type="ECO:0000313" key="1">
    <source>
        <dbReference type="EMBL" id="KAG0414769.1"/>
    </source>
</evidence>
<dbReference type="EMBL" id="JABSTQ010011150">
    <property type="protein sequence ID" value="KAG0414769.1"/>
    <property type="molecule type" value="Genomic_DNA"/>
</dbReference>
<name>A0AC60P5S3_IXOPE</name>
<dbReference type="Proteomes" id="UP000805193">
    <property type="component" value="Unassembled WGS sequence"/>
</dbReference>